<comment type="caution">
    <text evidence="2">The sequence shown here is derived from an EMBL/GenBank/DDBJ whole genome shotgun (WGS) entry which is preliminary data.</text>
</comment>
<evidence type="ECO:0000313" key="2">
    <source>
        <dbReference type="EMBL" id="HIK00555.1"/>
    </source>
</evidence>
<organism evidence="2 3">
    <name type="scientific">Candidatus Naiadarchaeum limnaeum</name>
    <dbReference type="NCBI Taxonomy" id="2756139"/>
    <lineage>
        <taxon>Archaea</taxon>
        <taxon>Candidatus Undinarchaeota</taxon>
        <taxon>Candidatus Undinarchaeia</taxon>
        <taxon>Candidatus Naiadarchaeales</taxon>
        <taxon>Candidatus Naiadarchaeaceae</taxon>
        <taxon>Candidatus Naiadarchaeum</taxon>
    </lineage>
</organism>
<dbReference type="EMBL" id="DVAB01000027">
    <property type="protein sequence ID" value="HIK00555.1"/>
    <property type="molecule type" value="Genomic_DNA"/>
</dbReference>
<gene>
    <name evidence="2" type="ORF">H1016_03380</name>
</gene>
<accession>A0A832V5D1</accession>
<protein>
    <recommendedName>
        <fullName evidence="4">2TM domain-containing protein</fullName>
    </recommendedName>
</protein>
<evidence type="ECO:0008006" key="4">
    <source>
        <dbReference type="Google" id="ProtNLM"/>
    </source>
</evidence>
<dbReference type="AlphaFoldDB" id="A0A832V5D1"/>
<keyword evidence="1" id="KW-1133">Transmembrane helix</keyword>
<name>A0A832V5D1_9ARCH</name>
<feature type="transmembrane region" description="Helical" evidence="1">
    <location>
        <begin position="27"/>
        <end position="45"/>
    </location>
</feature>
<evidence type="ECO:0000256" key="1">
    <source>
        <dbReference type="SAM" id="Phobius"/>
    </source>
</evidence>
<sequence>MPRKKRITLKRIKKSAIEETRKAHNQLRIVTISIYIILFASWIIWKYDMIYLVLGIVTAMFLRLGMAYWLFKKKFPPGKKK</sequence>
<keyword evidence="1" id="KW-0812">Transmembrane</keyword>
<keyword evidence="3" id="KW-1185">Reference proteome</keyword>
<keyword evidence="1" id="KW-0472">Membrane</keyword>
<dbReference type="Proteomes" id="UP000646946">
    <property type="component" value="Unassembled WGS sequence"/>
</dbReference>
<feature type="transmembrane region" description="Helical" evidence="1">
    <location>
        <begin position="51"/>
        <end position="71"/>
    </location>
</feature>
<reference evidence="2 3" key="1">
    <citation type="journal article" name="Nat. Commun.">
        <title>Undinarchaeota illuminate DPANN phylogeny and the impact of gene transfer on archaeal evolution.</title>
        <authorList>
            <person name="Dombrowski N."/>
            <person name="Williams T.A."/>
            <person name="Sun J."/>
            <person name="Woodcroft B.J."/>
            <person name="Lee J.H."/>
            <person name="Minh B.Q."/>
            <person name="Rinke C."/>
            <person name="Spang A."/>
        </authorList>
    </citation>
    <scope>NUCLEOTIDE SEQUENCE [LARGE SCALE GENOMIC DNA]</scope>
    <source>
        <strain evidence="2">MAG_bin1129</strain>
    </source>
</reference>
<evidence type="ECO:0000313" key="3">
    <source>
        <dbReference type="Proteomes" id="UP000646946"/>
    </source>
</evidence>
<proteinExistence type="predicted"/>